<feature type="non-terminal residue" evidence="1">
    <location>
        <position position="181"/>
    </location>
</feature>
<feature type="non-terminal residue" evidence="1">
    <location>
        <position position="1"/>
    </location>
</feature>
<keyword evidence="2" id="KW-1185">Reference proteome</keyword>
<gene>
    <name evidence="1" type="ORF">N1032_27365</name>
</gene>
<proteinExistence type="predicted"/>
<evidence type="ECO:0000313" key="1">
    <source>
        <dbReference type="EMBL" id="MCS5737454.1"/>
    </source>
</evidence>
<sequence length="181" mass="20718">VSDTAEALTAHGRPSELEYQIEKATKEIKRDLESTFLGYQVKDEGSANNTRLMSGFYDLVAKIDEAEPNTGAITHKKLATDTFTEDDIYDLTENLYMAGARANVVMFHPSHAKTFGKFFENGNHTKVSVYFNDDDEVPNALTKFVDPLGQEFILLPNRMMDPYVIYFFHPHDWFQRVLRNP</sequence>
<reference evidence="1" key="1">
    <citation type="submission" date="2022-08" db="EMBL/GenBank/DDBJ databases">
        <authorList>
            <person name="Deng Y."/>
            <person name="Han X.-F."/>
            <person name="Zhang Y.-Q."/>
        </authorList>
    </citation>
    <scope>NUCLEOTIDE SEQUENCE</scope>
    <source>
        <strain evidence="1">CPCC 203386</strain>
    </source>
</reference>
<dbReference type="Proteomes" id="UP001165586">
    <property type="component" value="Unassembled WGS sequence"/>
</dbReference>
<comment type="caution">
    <text evidence="1">The sequence shown here is derived from an EMBL/GenBank/DDBJ whole genome shotgun (WGS) entry which is preliminary data.</text>
</comment>
<dbReference type="InterPro" id="IPR035198">
    <property type="entry name" value="SU10_MCP"/>
</dbReference>
<dbReference type="EMBL" id="JANLCJ010000722">
    <property type="protein sequence ID" value="MCS5737454.1"/>
    <property type="molecule type" value="Genomic_DNA"/>
</dbReference>
<accession>A0ABT2HC34</accession>
<evidence type="ECO:0000313" key="2">
    <source>
        <dbReference type="Proteomes" id="UP001165586"/>
    </source>
</evidence>
<protein>
    <submittedName>
        <fullName evidence="1">DUF5309 domain-containing protein</fullName>
    </submittedName>
</protein>
<name>A0ABT2HC34_9MICO</name>
<dbReference type="Pfam" id="PF17236">
    <property type="entry name" value="SU10_MCP"/>
    <property type="match status" value="1"/>
</dbReference>
<organism evidence="1 2">
    <name type="scientific">Herbiconiux daphne</name>
    <dbReference type="NCBI Taxonomy" id="2970914"/>
    <lineage>
        <taxon>Bacteria</taxon>
        <taxon>Bacillati</taxon>
        <taxon>Actinomycetota</taxon>
        <taxon>Actinomycetes</taxon>
        <taxon>Micrococcales</taxon>
        <taxon>Microbacteriaceae</taxon>
        <taxon>Herbiconiux</taxon>
    </lineage>
</organism>
<dbReference type="RefSeq" id="WP_259543856.1">
    <property type="nucleotide sequence ID" value="NZ_JANLCJ010000722.1"/>
</dbReference>